<dbReference type="Pfam" id="PF00703">
    <property type="entry name" value="Glyco_hydro_2"/>
    <property type="match status" value="1"/>
</dbReference>
<dbReference type="PANTHER" id="PTHR42732">
    <property type="entry name" value="BETA-GALACTOSIDASE"/>
    <property type="match status" value="1"/>
</dbReference>
<dbReference type="PROSITE" id="PS00608">
    <property type="entry name" value="GLYCOSYL_HYDROL_F2_2"/>
    <property type="match status" value="1"/>
</dbReference>
<feature type="domain" description="Glycoside hydrolase family 2 immunoglobulin-like beta-sandwich" evidence="4">
    <location>
        <begin position="219"/>
        <end position="327"/>
    </location>
</feature>
<dbReference type="Gene3D" id="2.60.120.260">
    <property type="entry name" value="Galactose-binding domain-like"/>
    <property type="match status" value="1"/>
</dbReference>
<evidence type="ECO:0000256" key="3">
    <source>
        <dbReference type="ARBA" id="ARBA00023295"/>
    </source>
</evidence>
<dbReference type="PANTHER" id="PTHR42732:SF1">
    <property type="entry name" value="BETA-MANNOSIDASE"/>
    <property type="match status" value="1"/>
</dbReference>
<dbReference type="InterPro" id="IPR006103">
    <property type="entry name" value="Glyco_hydro_2_cat"/>
</dbReference>
<reference evidence="9" key="2">
    <citation type="submission" date="2022-04" db="EMBL/GenBank/DDBJ databases">
        <authorList>
            <person name="Fokt H."/>
            <person name="Baines J."/>
        </authorList>
    </citation>
    <scope>NUCLEOTIDE SEQUENCE</scope>
    <source>
        <strain evidence="9">KH365_2</strain>
    </source>
</reference>
<dbReference type="Pfam" id="PF02837">
    <property type="entry name" value="Glyco_hydro_2_N"/>
    <property type="match status" value="1"/>
</dbReference>
<dbReference type="InterPro" id="IPR017853">
    <property type="entry name" value="GH"/>
</dbReference>
<dbReference type="GO" id="GO:0005975">
    <property type="term" value="P:carbohydrate metabolic process"/>
    <property type="evidence" value="ECO:0007669"/>
    <property type="project" value="InterPro"/>
</dbReference>
<evidence type="ECO:0000259" key="8">
    <source>
        <dbReference type="Pfam" id="PF18565"/>
    </source>
</evidence>
<evidence type="ECO:0000313" key="10">
    <source>
        <dbReference type="Proteomes" id="UP001143192"/>
    </source>
</evidence>
<dbReference type="SUPFAM" id="SSF49785">
    <property type="entry name" value="Galactose-binding domain-like"/>
    <property type="match status" value="1"/>
</dbReference>
<evidence type="ECO:0000256" key="1">
    <source>
        <dbReference type="ARBA" id="ARBA00007401"/>
    </source>
</evidence>
<comment type="similarity">
    <text evidence="1">Belongs to the glycosyl hydrolase 2 family.</text>
</comment>
<evidence type="ECO:0000259" key="4">
    <source>
        <dbReference type="Pfam" id="PF00703"/>
    </source>
</evidence>
<dbReference type="PRINTS" id="PR00132">
    <property type="entry name" value="GLHYDRLASE2"/>
</dbReference>
<proteinExistence type="inferred from homology"/>
<evidence type="ECO:0000256" key="2">
    <source>
        <dbReference type="ARBA" id="ARBA00022801"/>
    </source>
</evidence>
<evidence type="ECO:0000259" key="7">
    <source>
        <dbReference type="Pfam" id="PF16355"/>
    </source>
</evidence>
<dbReference type="SUPFAM" id="SSF49303">
    <property type="entry name" value="beta-Galactosidase/glucuronidase domain"/>
    <property type="match status" value="1"/>
</dbReference>
<feature type="domain" description="Glycosyl hydrolases family 2 sugar binding" evidence="6">
    <location>
        <begin position="115"/>
        <end position="210"/>
    </location>
</feature>
<dbReference type="Proteomes" id="UP001143192">
    <property type="component" value="Unassembled WGS sequence"/>
</dbReference>
<dbReference type="InterPro" id="IPR013783">
    <property type="entry name" value="Ig-like_fold"/>
</dbReference>
<dbReference type="EMBL" id="JAMZED010000008">
    <property type="protein sequence ID" value="MCR6504087.1"/>
    <property type="molecule type" value="Genomic_DNA"/>
</dbReference>
<feature type="domain" description="DUF4982" evidence="7">
    <location>
        <begin position="631"/>
        <end position="686"/>
    </location>
</feature>
<keyword evidence="3" id="KW-0326">Glycosidase</keyword>
<dbReference type="RefSeq" id="WP_257930988.1">
    <property type="nucleotide sequence ID" value="NZ_JAMZED010000008.1"/>
</dbReference>
<dbReference type="Gene3D" id="3.20.20.80">
    <property type="entry name" value="Glycosidases"/>
    <property type="match status" value="1"/>
</dbReference>
<dbReference type="InterPro" id="IPR023232">
    <property type="entry name" value="Glyco_hydro_2_AS"/>
</dbReference>
<dbReference type="InterPro" id="IPR048230">
    <property type="entry name" value="GalA-like"/>
</dbReference>
<feature type="domain" description="Glycoside hydrolase family 2" evidence="8">
    <location>
        <begin position="701"/>
        <end position="808"/>
    </location>
</feature>
<evidence type="ECO:0000259" key="6">
    <source>
        <dbReference type="Pfam" id="PF02837"/>
    </source>
</evidence>
<dbReference type="Pfam" id="PF18565">
    <property type="entry name" value="Glyco_hydro2_C5"/>
    <property type="match status" value="1"/>
</dbReference>
<accession>A0A9X2NRI7</accession>
<evidence type="ECO:0000259" key="5">
    <source>
        <dbReference type="Pfam" id="PF02836"/>
    </source>
</evidence>
<comment type="caution">
    <text evidence="9">The sequence shown here is derived from an EMBL/GenBank/DDBJ whole genome shotgun (WGS) entry which is preliminary data.</text>
</comment>
<dbReference type="AlphaFoldDB" id="A0A9X2NRI7"/>
<feature type="domain" description="Glycoside hydrolase family 2 catalytic" evidence="5">
    <location>
        <begin position="334"/>
        <end position="477"/>
    </location>
</feature>
<name>A0A9X2NRI7_9BACE</name>
<reference evidence="9" key="1">
    <citation type="journal article" date="2022" name="Arch. Microbiol.">
        <title>Bacteroides muris sp. nov. isolated from the cecum of wild-derived house mice.</title>
        <authorList>
            <person name="Fokt H."/>
            <person name="Unni R."/>
            <person name="Repnik U."/>
            <person name="Schmitz R.A."/>
            <person name="Bramkamp M."/>
            <person name="Baines J.F."/>
            <person name="Unterweger D."/>
        </authorList>
    </citation>
    <scope>NUCLEOTIDE SEQUENCE</scope>
    <source>
        <strain evidence="9">KH365_2</strain>
    </source>
</reference>
<dbReference type="InterPro" id="IPR006104">
    <property type="entry name" value="Glyco_hydro_2_N"/>
</dbReference>
<evidence type="ECO:0000313" key="9">
    <source>
        <dbReference type="EMBL" id="MCR6504087.1"/>
    </source>
</evidence>
<keyword evidence="10" id="KW-1185">Reference proteome</keyword>
<dbReference type="InterPro" id="IPR040605">
    <property type="entry name" value="Glyco_hydro2_dom5"/>
</dbReference>
<dbReference type="InterPro" id="IPR032311">
    <property type="entry name" value="DUF4982"/>
</dbReference>
<dbReference type="InterPro" id="IPR036156">
    <property type="entry name" value="Beta-gal/glucu_dom_sf"/>
</dbReference>
<dbReference type="InterPro" id="IPR006102">
    <property type="entry name" value="Ig-like_GH2"/>
</dbReference>
<dbReference type="InterPro" id="IPR006101">
    <property type="entry name" value="Glyco_hydro_2"/>
</dbReference>
<dbReference type="Pfam" id="PF16355">
    <property type="entry name" value="DUF4982"/>
    <property type="match status" value="1"/>
</dbReference>
<dbReference type="Gene3D" id="2.60.40.10">
    <property type="entry name" value="Immunoglobulins"/>
    <property type="match status" value="3"/>
</dbReference>
<dbReference type="GO" id="GO:0004553">
    <property type="term" value="F:hydrolase activity, hydrolyzing O-glycosyl compounds"/>
    <property type="evidence" value="ECO:0007669"/>
    <property type="project" value="InterPro"/>
</dbReference>
<protein>
    <submittedName>
        <fullName evidence="9">DUF4982 domain-containing protein</fullName>
    </submittedName>
</protein>
<sequence length="815" mass="92216">MRYLFAFLFFLGITFSLSAQSVRERILLDDGWLFAFGNASSPEKDFGCGTEYFNYLTKAASIHNEGPYSPKFNPEKWGVDWKTVNLPHDWVVDLPYAKEASHSHGYKAVGYKFPENSVGWYRKTITVPQEDLGKHLYLQFDGIFRDARLWINGFYLGHEPSGYATQVYDITEYLNYGEENLICVRADATLEEGWFYEGAGIYRHVWLNKTAPLHVEPFGVFVSSRLEEPFDKALLVTEVRLKNSGSEPVLANVFCRLLDADGQVQMEDEAREPVNLLPRESRTVKVYTKVLNPHLWSTDTPYLYNMETSVRQNGRQVDAVVTPIGIRHIRFDADKGFFLNGQPLKLKGVNMHQDHPGVGAGIPDALQAYRLKELKKFGCNAYRSSHNPMTPEMLDACDSLGILVMEENRLTGVNEEHTRLLKRMIDRDRNHPCIILWSVGNEEWGIEWKESGTRIAATMREYCHRFDPTRLMTVASSSGPAILVPADVAGYNYILQNPVERHRKDYPGRRALGSEETTGCGTRGIYFDAHDKGHMVAHNRRPNGPDSLLNCIERGWKFYDERPYLAGLFYWTGFDYRGEPNPMKFPATGSQFGILDYCGFPKDEAWYLKSWWTDEPVLHILPHWNLQGHEGDSIDIWVYSNCDEVELTVNGKKLERKPMPRNGHLSWKAVYRPGAVKAVGYKNGKKLLTRTVETAGAPARISLTADRPVIRADNRDVAVCNIELQDKKKRFVPTACSDLTITVSGPVRILGVGNGDPAYQATERPADADARTCQVKTFNGLAQVLLQSTGEVGEATLTVVSENLPETSCVLKLQK</sequence>
<keyword evidence="2" id="KW-0378">Hydrolase</keyword>
<dbReference type="InterPro" id="IPR008979">
    <property type="entry name" value="Galactose-bd-like_sf"/>
</dbReference>
<dbReference type="NCBIfam" id="NF041462">
    <property type="entry name" value="GalA"/>
    <property type="match status" value="1"/>
</dbReference>
<dbReference type="SUPFAM" id="SSF51445">
    <property type="entry name" value="(Trans)glycosidases"/>
    <property type="match status" value="1"/>
</dbReference>
<organism evidence="9 10">
    <name type="scientific">Bacteroides muris</name>
    <name type="common">ex Fokt et al. 2023</name>
    <dbReference type="NCBI Taxonomy" id="2937417"/>
    <lineage>
        <taxon>Bacteria</taxon>
        <taxon>Pseudomonadati</taxon>
        <taxon>Bacteroidota</taxon>
        <taxon>Bacteroidia</taxon>
        <taxon>Bacteroidales</taxon>
        <taxon>Bacteroidaceae</taxon>
        <taxon>Bacteroides</taxon>
    </lineage>
</organism>
<dbReference type="InterPro" id="IPR051913">
    <property type="entry name" value="GH2_Domain-Containing"/>
</dbReference>
<gene>
    <name evidence="9" type="ORF">M1B79_05185</name>
</gene>
<dbReference type="Pfam" id="PF02836">
    <property type="entry name" value="Glyco_hydro_2_C"/>
    <property type="match status" value="1"/>
</dbReference>